<comment type="similarity">
    <text evidence="3">Belongs to the RRG9 family.</text>
</comment>
<dbReference type="RefSeq" id="XP_040660538.1">
    <property type="nucleotide sequence ID" value="XM_040799655.1"/>
</dbReference>
<evidence type="ECO:0000313" key="8">
    <source>
        <dbReference type="Proteomes" id="UP000076580"/>
    </source>
</evidence>
<reference evidence="7 8" key="1">
    <citation type="journal article" date="2016" name="Sci. Rep.">
        <title>Insights into Adaptations to a Near-Obligate Nematode Endoparasitic Lifestyle from the Finished Genome of Drechmeria coniospora.</title>
        <authorList>
            <person name="Zhang L."/>
            <person name="Zhou Z."/>
            <person name="Guo Q."/>
            <person name="Fokkens L."/>
            <person name="Miskei M."/>
            <person name="Pocsi I."/>
            <person name="Zhang W."/>
            <person name="Chen M."/>
            <person name="Wang L."/>
            <person name="Sun Y."/>
            <person name="Donzelli B.G."/>
            <person name="Gibson D.M."/>
            <person name="Nelson D.R."/>
            <person name="Luo J.G."/>
            <person name="Rep M."/>
            <person name="Liu H."/>
            <person name="Yang S."/>
            <person name="Wang J."/>
            <person name="Krasnoff S.B."/>
            <person name="Xu Y."/>
            <person name="Molnar I."/>
            <person name="Lin M."/>
        </authorList>
    </citation>
    <scope>NUCLEOTIDE SEQUENCE [LARGE SCALE GENOMIC DNA]</scope>
    <source>
        <strain evidence="7 8">ARSEF 6962</strain>
    </source>
</reference>
<evidence type="ECO:0000313" key="7">
    <source>
        <dbReference type="EMBL" id="KYK61186.1"/>
    </source>
</evidence>
<dbReference type="InParanoid" id="A0A151GVQ4"/>
<evidence type="ECO:0000256" key="5">
    <source>
        <dbReference type="ARBA" id="ARBA00022946"/>
    </source>
</evidence>
<evidence type="ECO:0000256" key="1">
    <source>
        <dbReference type="ARBA" id="ARBA00003548"/>
    </source>
</evidence>
<evidence type="ECO:0000256" key="6">
    <source>
        <dbReference type="SAM" id="MobiDB-lite"/>
    </source>
</evidence>
<keyword evidence="5" id="KW-0809">Transit peptide</keyword>
<comment type="subcellular location">
    <subcellularLocation>
        <location evidence="2">Mitochondrion</location>
    </subcellularLocation>
</comment>
<dbReference type="AlphaFoldDB" id="A0A151GVQ4"/>
<feature type="compositionally biased region" description="Basic and acidic residues" evidence="6">
    <location>
        <begin position="277"/>
        <end position="311"/>
    </location>
</feature>
<gene>
    <name evidence="7" type="ORF">DCS_02327</name>
</gene>
<keyword evidence="8" id="KW-1185">Reference proteome</keyword>
<dbReference type="STRING" id="98403.A0A151GVQ4"/>
<organism evidence="7 8">
    <name type="scientific">Drechmeria coniospora</name>
    <name type="common">Nematophagous fungus</name>
    <name type="synonym">Meria coniospora</name>
    <dbReference type="NCBI Taxonomy" id="98403"/>
    <lineage>
        <taxon>Eukaryota</taxon>
        <taxon>Fungi</taxon>
        <taxon>Dikarya</taxon>
        <taxon>Ascomycota</taxon>
        <taxon>Pezizomycotina</taxon>
        <taxon>Sordariomycetes</taxon>
        <taxon>Hypocreomycetidae</taxon>
        <taxon>Hypocreales</taxon>
        <taxon>Ophiocordycipitaceae</taxon>
        <taxon>Drechmeria</taxon>
    </lineage>
</organism>
<evidence type="ECO:0000256" key="4">
    <source>
        <dbReference type="ARBA" id="ARBA00013566"/>
    </source>
</evidence>
<feature type="compositionally biased region" description="Polar residues" evidence="6">
    <location>
        <begin position="85"/>
        <end position="97"/>
    </location>
</feature>
<feature type="region of interest" description="Disordered" evidence="6">
    <location>
        <begin position="277"/>
        <end position="320"/>
    </location>
</feature>
<dbReference type="PANTHER" id="PTHR13475">
    <property type="entry name" value="NEUGRIN"/>
    <property type="match status" value="1"/>
</dbReference>
<dbReference type="GeneID" id="63714970"/>
<dbReference type="InterPro" id="IPR010487">
    <property type="entry name" value="NGRN/Rrg9"/>
</dbReference>
<comment type="caution">
    <text evidence="7">The sequence shown here is derived from an EMBL/GenBank/DDBJ whole genome shotgun (WGS) entry which is preliminary data.</text>
</comment>
<dbReference type="PANTHER" id="PTHR13475:SF3">
    <property type="entry name" value="NEUGRIN"/>
    <property type="match status" value="1"/>
</dbReference>
<comment type="function">
    <text evidence="1">Required for respiratory activity and maintenance and expression of the mitochondrial genome.</text>
</comment>
<dbReference type="EMBL" id="LAYC01000001">
    <property type="protein sequence ID" value="KYK61186.1"/>
    <property type="molecule type" value="Genomic_DNA"/>
</dbReference>
<dbReference type="Proteomes" id="UP000076580">
    <property type="component" value="Chromosome 01"/>
</dbReference>
<name>A0A151GVQ4_DRECN</name>
<accession>A0A151GVQ4</accession>
<proteinExistence type="inferred from homology"/>
<sequence length="320" mass="36511">MSCSCRATPWRIFVQGLSQVHRVDAAPLTRSIPFASTLRQHAAVQATSIAAPPQGRRFHTVKGHMQGLENTAAAVQRVAGDEVPTATSHDVLSSSQRDMGEKKPQPQSQHQPQVRRQLRAPRRKDVTVEGGPALEMAASDSQPNIKQRRKAQANVPPLVEMGKSEPIKTEREKWQTQKAALKEKFPEGWKPRKRLSPDALAGIRALNAQFPDVYTTEALADKFQVSAEAIRRILKSKWQPSVEEETDRQERWFKRGIQVWERQAALGIKPPRKWRREGIVRDPEYHEKTRKASERERLWEDKENKKYSEHRARTRRAGGP</sequence>
<protein>
    <recommendedName>
        <fullName evidence="4">Required for respiratory growth protein 9, mitochondrial</fullName>
    </recommendedName>
</protein>
<dbReference type="GO" id="GO:0005634">
    <property type="term" value="C:nucleus"/>
    <property type="evidence" value="ECO:0007669"/>
    <property type="project" value="TreeGrafter"/>
</dbReference>
<dbReference type="Pfam" id="PF06413">
    <property type="entry name" value="Neugrin"/>
    <property type="match status" value="1"/>
</dbReference>
<feature type="region of interest" description="Disordered" evidence="6">
    <location>
        <begin position="84"/>
        <end position="132"/>
    </location>
</feature>
<dbReference type="OrthoDB" id="5578174at2759"/>
<evidence type="ECO:0000256" key="3">
    <source>
        <dbReference type="ARBA" id="ARBA00010895"/>
    </source>
</evidence>
<dbReference type="GO" id="GO:0005739">
    <property type="term" value="C:mitochondrion"/>
    <property type="evidence" value="ECO:0007669"/>
    <property type="project" value="UniProtKB-SubCell"/>
</dbReference>
<evidence type="ECO:0000256" key="2">
    <source>
        <dbReference type="ARBA" id="ARBA00004173"/>
    </source>
</evidence>